<dbReference type="CDD" id="cd06173">
    <property type="entry name" value="MFS_MefA_like"/>
    <property type="match status" value="1"/>
</dbReference>
<evidence type="ECO:0000256" key="7">
    <source>
        <dbReference type="SAM" id="Phobius"/>
    </source>
</evidence>
<feature type="transmembrane region" description="Helical" evidence="7">
    <location>
        <begin position="105"/>
        <end position="129"/>
    </location>
</feature>
<evidence type="ECO:0000313" key="10">
    <source>
        <dbReference type="Proteomes" id="UP001235840"/>
    </source>
</evidence>
<feature type="transmembrane region" description="Helical" evidence="7">
    <location>
        <begin position="378"/>
        <end position="397"/>
    </location>
</feature>
<feature type="domain" description="Major facilitator superfamily (MFS) profile" evidence="8">
    <location>
        <begin position="221"/>
        <end position="404"/>
    </location>
</feature>
<dbReference type="InterPro" id="IPR022324">
    <property type="entry name" value="Bacilysin_exporter_BacE_put"/>
</dbReference>
<dbReference type="RefSeq" id="WP_307396293.1">
    <property type="nucleotide sequence ID" value="NZ_BAAADK010000002.1"/>
</dbReference>
<feature type="transmembrane region" description="Helical" evidence="7">
    <location>
        <begin position="170"/>
        <end position="190"/>
    </location>
</feature>
<feature type="transmembrane region" description="Helical" evidence="7">
    <location>
        <begin position="48"/>
        <end position="66"/>
    </location>
</feature>
<feature type="transmembrane region" description="Helical" evidence="7">
    <location>
        <begin position="227"/>
        <end position="246"/>
    </location>
</feature>
<comment type="caution">
    <text evidence="9">The sequence shown here is derived from an EMBL/GenBank/DDBJ whole genome shotgun (WGS) entry which is preliminary data.</text>
</comment>
<proteinExistence type="predicted"/>
<feature type="transmembrane region" description="Helical" evidence="7">
    <location>
        <begin position="311"/>
        <end position="331"/>
    </location>
</feature>
<dbReference type="PRINTS" id="PR01988">
    <property type="entry name" value="EXPORTERBACE"/>
</dbReference>
<keyword evidence="3" id="KW-1003">Cell membrane</keyword>
<keyword evidence="5 7" id="KW-1133">Transmembrane helix</keyword>
<sequence length="404" mass="44158">MEQKLPQFKKNYPAFRFMGGNLVSFFGDQIYLIAIPLIVLSITGSPLSMGIIVALQRIPVWVAPLTGIIADRFNRRRLLLLCDLVRCILLGLIGALFIFGRLEMWLLYSVVLVIGAMGQIYQTGQFAAIPHLVRKDDLQAINSLSTGIFNLSVLIAPSVGGLIISLYNPGYALIINSVCFFLSFLAVSSIKLPFNGPKSKEVHSIAADLKEGFVFVLRTKEILYTNLALIVSVFGSTLFITIMIFHLRDTIQLTAVEIGWLLSFGGLGAIGGAWLTNVISKRVPFQKILFCAALLGGISIILFSVSKAFIFLVISNALGTIAVSAVNPCIVTIRQTLTPQHLLGRVQATSRFMTWILVPFSAFLAGVIADFSGTHTTILIGGIISTFGSFIYLHPILKKTIKFQ</sequence>
<feature type="transmembrane region" description="Helical" evidence="7">
    <location>
        <begin position="288"/>
        <end position="305"/>
    </location>
</feature>
<dbReference type="SUPFAM" id="SSF103473">
    <property type="entry name" value="MFS general substrate transporter"/>
    <property type="match status" value="1"/>
</dbReference>
<dbReference type="Gene3D" id="1.20.1250.20">
    <property type="entry name" value="MFS general substrate transporter like domains"/>
    <property type="match status" value="1"/>
</dbReference>
<gene>
    <name evidence="9" type="ORF">J2S11_003329</name>
</gene>
<feature type="transmembrane region" description="Helical" evidence="7">
    <location>
        <begin position="21"/>
        <end position="42"/>
    </location>
</feature>
<keyword evidence="2" id="KW-0813">Transport</keyword>
<dbReference type="PANTHER" id="PTHR23513:SF6">
    <property type="entry name" value="MAJOR FACILITATOR SUPERFAMILY ASSOCIATED DOMAIN-CONTAINING PROTEIN"/>
    <property type="match status" value="1"/>
</dbReference>
<feature type="transmembrane region" description="Helical" evidence="7">
    <location>
        <begin position="258"/>
        <end position="276"/>
    </location>
</feature>
<accession>A0ABT9W2V3</accession>
<dbReference type="InterPro" id="IPR010290">
    <property type="entry name" value="TM_effector"/>
</dbReference>
<feature type="transmembrane region" description="Helical" evidence="7">
    <location>
        <begin position="141"/>
        <end position="164"/>
    </location>
</feature>
<dbReference type="PANTHER" id="PTHR23513">
    <property type="entry name" value="INTEGRAL MEMBRANE EFFLUX PROTEIN-RELATED"/>
    <property type="match status" value="1"/>
</dbReference>
<dbReference type="PROSITE" id="PS50850">
    <property type="entry name" value="MFS"/>
    <property type="match status" value="1"/>
</dbReference>
<feature type="transmembrane region" description="Helical" evidence="7">
    <location>
        <begin position="78"/>
        <end position="99"/>
    </location>
</feature>
<dbReference type="Pfam" id="PF05977">
    <property type="entry name" value="MFS_3"/>
    <property type="match status" value="1"/>
</dbReference>
<protein>
    <submittedName>
        <fullName evidence="9">MFS family permease</fullName>
    </submittedName>
</protein>
<organism evidence="9 10">
    <name type="scientific">Caldalkalibacillus horti</name>
    <dbReference type="NCBI Taxonomy" id="77523"/>
    <lineage>
        <taxon>Bacteria</taxon>
        <taxon>Bacillati</taxon>
        <taxon>Bacillota</taxon>
        <taxon>Bacilli</taxon>
        <taxon>Bacillales</taxon>
        <taxon>Bacillaceae</taxon>
        <taxon>Caldalkalibacillus</taxon>
    </lineage>
</organism>
<evidence type="ECO:0000256" key="1">
    <source>
        <dbReference type="ARBA" id="ARBA00004651"/>
    </source>
</evidence>
<evidence type="ECO:0000259" key="8">
    <source>
        <dbReference type="PROSITE" id="PS50850"/>
    </source>
</evidence>
<reference evidence="9 10" key="1">
    <citation type="submission" date="2023-07" db="EMBL/GenBank/DDBJ databases">
        <title>Genomic Encyclopedia of Type Strains, Phase IV (KMG-IV): sequencing the most valuable type-strain genomes for metagenomic binning, comparative biology and taxonomic classification.</title>
        <authorList>
            <person name="Goeker M."/>
        </authorList>
    </citation>
    <scope>NUCLEOTIDE SEQUENCE [LARGE SCALE GENOMIC DNA]</scope>
    <source>
        <strain evidence="9 10">DSM 12751</strain>
    </source>
</reference>
<comment type="subcellular location">
    <subcellularLocation>
        <location evidence="1">Cell membrane</location>
        <topology evidence="1">Multi-pass membrane protein</topology>
    </subcellularLocation>
</comment>
<evidence type="ECO:0000256" key="5">
    <source>
        <dbReference type="ARBA" id="ARBA00022989"/>
    </source>
</evidence>
<dbReference type="InterPro" id="IPR020846">
    <property type="entry name" value="MFS_dom"/>
</dbReference>
<dbReference type="InterPro" id="IPR036259">
    <property type="entry name" value="MFS_trans_sf"/>
</dbReference>
<keyword evidence="10" id="KW-1185">Reference proteome</keyword>
<dbReference type="Proteomes" id="UP001235840">
    <property type="component" value="Unassembled WGS sequence"/>
</dbReference>
<name>A0ABT9W2V3_9BACI</name>
<evidence type="ECO:0000256" key="3">
    <source>
        <dbReference type="ARBA" id="ARBA00022475"/>
    </source>
</evidence>
<feature type="transmembrane region" description="Helical" evidence="7">
    <location>
        <begin position="352"/>
        <end position="372"/>
    </location>
</feature>
<evidence type="ECO:0000256" key="2">
    <source>
        <dbReference type="ARBA" id="ARBA00022448"/>
    </source>
</evidence>
<keyword evidence="4 7" id="KW-0812">Transmembrane</keyword>
<keyword evidence="6 7" id="KW-0472">Membrane</keyword>
<evidence type="ECO:0000256" key="4">
    <source>
        <dbReference type="ARBA" id="ARBA00022692"/>
    </source>
</evidence>
<dbReference type="EMBL" id="JAUSTY010000015">
    <property type="protein sequence ID" value="MDQ0167404.1"/>
    <property type="molecule type" value="Genomic_DNA"/>
</dbReference>
<evidence type="ECO:0000256" key="6">
    <source>
        <dbReference type="ARBA" id="ARBA00023136"/>
    </source>
</evidence>
<evidence type="ECO:0000313" key="9">
    <source>
        <dbReference type="EMBL" id="MDQ0167404.1"/>
    </source>
</evidence>